<evidence type="ECO:0000313" key="1">
    <source>
        <dbReference type="EMBL" id="KAF5790544.1"/>
    </source>
</evidence>
<protein>
    <submittedName>
        <fullName evidence="1">Uncharacterized protein</fullName>
    </submittedName>
</protein>
<reference evidence="1" key="1">
    <citation type="journal article" date="2017" name="Nature">
        <title>The sunflower genome provides insights into oil metabolism, flowering and Asterid evolution.</title>
        <authorList>
            <person name="Badouin H."/>
            <person name="Gouzy J."/>
            <person name="Grassa C.J."/>
            <person name="Murat F."/>
            <person name="Staton S.E."/>
            <person name="Cottret L."/>
            <person name="Lelandais-Briere C."/>
            <person name="Owens G.L."/>
            <person name="Carrere S."/>
            <person name="Mayjonade B."/>
            <person name="Legrand L."/>
            <person name="Gill N."/>
            <person name="Kane N.C."/>
            <person name="Bowers J.E."/>
            <person name="Hubner S."/>
            <person name="Bellec A."/>
            <person name="Berard A."/>
            <person name="Berges H."/>
            <person name="Blanchet N."/>
            <person name="Boniface M.C."/>
            <person name="Brunel D."/>
            <person name="Catrice O."/>
            <person name="Chaidir N."/>
            <person name="Claudel C."/>
            <person name="Donnadieu C."/>
            <person name="Faraut T."/>
            <person name="Fievet G."/>
            <person name="Helmstetter N."/>
            <person name="King M."/>
            <person name="Knapp S.J."/>
            <person name="Lai Z."/>
            <person name="Le Paslier M.C."/>
            <person name="Lippi Y."/>
            <person name="Lorenzon L."/>
            <person name="Mandel J.R."/>
            <person name="Marage G."/>
            <person name="Marchand G."/>
            <person name="Marquand E."/>
            <person name="Bret-Mestries E."/>
            <person name="Morien E."/>
            <person name="Nambeesan S."/>
            <person name="Nguyen T."/>
            <person name="Pegot-Espagnet P."/>
            <person name="Pouilly N."/>
            <person name="Raftis F."/>
            <person name="Sallet E."/>
            <person name="Schiex T."/>
            <person name="Thomas J."/>
            <person name="Vandecasteele C."/>
            <person name="Vares D."/>
            <person name="Vear F."/>
            <person name="Vautrin S."/>
            <person name="Crespi M."/>
            <person name="Mangin B."/>
            <person name="Burke J.M."/>
            <person name="Salse J."/>
            <person name="Munos S."/>
            <person name="Vincourt P."/>
            <person name="Rieseberg L.H."/>
            <person name="Langlade N.B."/>
        </authorList>
    </citation>
    <scope>NUCLEOTIDE SEQUENCE</scope>
    <source>
        <tissue evidence="1">Leaves</tissue>
    </source>
</reference>
<organism evidence="1 2">
    <name type="scientific">Helianthus annuus</name>
    <name type="common">Common sunflower</name>
    <dbReference type="NCBI Taxonomy" id="4232"/>
    <lineage>
        <taxon>Eukaryota</taxon>
        <taxon>Viridiplantae</taxon>
        <taxon>Streptophyta</taxon>
        <taxon>Embryophyta</taxon>
        <taxon>Tracheophyta</taxon>
        <taxon>Spermatophyta</taxon>
        <taxon>Magnoliopsida</taxon>
        <taxon>eudicotyledons</taxon>
        <taxon>Gunneridae</taxon>
        <taxon>Pentapetalae</taxon>
        <taxon>asterids</taxon>
        <taxon>campanulids</taxon>
        <taxon>Asterales</taxon>
        <taxon>Asteraceae</taxon>
        <taxon>Asteroideae</taxon>
        <taxon>Heliantheae alliance</taxon>
        <taxon>Heliantheae</taxon>
        <taxon>Helianthus</taxon>
    </lineage>
</organism>
<name>A0A9K3I6M9_HELAN</name>
<dbReference type="Proteomes" id="UP000215914">
    <property type="component" value="Unassembled WGS sequence"/>
</dbReference>
<dbReference type="Gramene" id="mRNA:HanXRQr2_Chr09g0384461">
    <property type="protein sequence ID" value="CDS:HanXRQr2_Chr09g0384461.1"/>
    <property type="gene ID" value="HanXRQr2_Chr09g0384461"/>
</dbReference>
<gene>
    <name evidence="1" type="ORF">HanXRQr2_Chr09g0384461</name>
</gene>
<keyword evidence="2" id="KW-1185">Reference proteome</keyword>
<sequence length="63" mass="7223">MDECIHIFNAFSGGFMNCRHVKEQCKAARTGSKEVVNRHVNILSQRHRGRAKRVDNEGGDVRR</sequence>
<reference evidence="1" key="2">
    <citation type="submission" date="2020-06" db="EMBL/GenBank/DDBJ databases">
        <title>Helianthus annuus Genome sequencing and assembly Release 2.</title>
        <authorList>
            <person name="Gouzy J."/>
            <person name="Langlade N."/>
            <person name="Munos S."/>
        </authorList>
    </citation>
    <scope>NUCLEOTIDE SEQUENCE</scope>
    <source>
        <tissue evidence="1">Leaves</tissue>
    </source>
</reference>
<accession>A0A9K3I6M9</accession>
<dbReference type="AlphaFoldDB" id="A0A9K3I6M9"/>
<comment type="caution">
    <text evidence="1">The sequence shown here is derived from an EMBL/GenBank/DDBJ whole genome shotgun (WGS) entry which is preliminary data.</text>
</comment>
<proteinExistence type="predicted"/>
<dbReference type="EMBL" id="MNCJ02000324">
    <property type="protein sequence ID" value="KAF5790544.1"/>
    <property type="molecule type" value="Genomic_DNA"/>
</dbReference>
<evidence type="ECO:0000313" key="2">
    <source>
        <dbReference type="Proteomes" id="UP000215914"/>
    </source>
</evidence>